<dbReference type="InterPro" id="IPR025121">
    <property type="entry name" value="GTPase_HflX_N"/>
</dbReference>
<evidence type="ECO:0000256" key="6">
    <source>
        <dbReference type="HAMAP-Rule" id="MF_00900"/>
    </source>
</evidence>
<dbReference type="PANTHER" id="PTHR10229">
    <property type="entry name" value="GTP-BINDING PROTEIN HFLX"/>
    <property type="match status" value="1"/>
</dbReference>
<comment type="similarity">
    <text evidence="6">Belongs to the TRAFAC class OBG-HflX-like GTPase superfamily. HflX GTPase family.</text>
</comment>
<dbReference type="Pfam" id="PF13167">
    <property type="entry name" value="GTP-bdg_N"/>
    <property type="match status" value="1"/>
</dbReference>
<dbReference type="InterPro" id="IPR016496">
    <property type="entry name" value="GTPase_HflX"/>
</dbReference>
<dbReference type="GO" id="GO:0005737">
    <property type="term" value="C:cytoplasm"/>
    <property type="evidence" value="ECO:0007669"/>
    <property type="project" value="UniProtKB-SubCell"/>
</dbReference>
<keyword evidence="1 6" id="KW-0963">Cytoplasm</keyword>
<dbReference type="CDD" id="cd01878">
    <property type="entry name" value="HflX"/>
    <property type="match status" value="1"/>
</dbReference>
<feature type="domain" description="Hflx-type G" evidence="9">
    <location>
        <begin position="201"/>
        <end position="375"/>
    </location>
</feature>
<evidence type="ECO:0000256" key="7">
    <source>
        <dbReference type="PIRSR" id="PIRSR006809-1"/>
    </source>
</evidence>
<feature type="binding site" evidence="7">
    <location>
        <begin position="353"/>
        <end position="355"/>
    </location>
    <ligand>
        <name>GTP</name>
        <dbReference type="ChEBI" id="CHEBI:37565"/>
    </ligand>
</feature>
<keyword evidence="2 8" id="KW-0479">Metal-binding</keyword>
<gene>
    <name evidence="6" type="primary">hflX</name>
    <name evidence="10" type="ORF">AMJ44_13675</name>
</gene>
<dbReference type="GO" id="GO:0005525">
    <property type="term" value="F:GTP binding"/>
    <property type="evidence" value="ECO:0007669"/>
    <property type="project" value="UniProtKB-UniRule"/>
</dbReference>
<evidence type="ECO:0000256" key="8">
    <source>
        <dbReference type="PIRSR" id="PIRSR006809-2"/>
    </source>
</evidence>
<organism evidence="10 11">
    <name type="scientific">candidate division WOR-1 bacterium DG_54_3</name>
    <dbReference type="NCBI Taxonomy" id="1703775"/>
    <lineage>
        <taxon>Bacteria</taxon>
        <taxon>Bacillati</taxon>
        <taxon>Saganbacteria</taxon>
    </lineage>
</organism>
<accession>A0A0S7XN83</accession>
<keyword evidence="4 8" id="KW-0460">Magnesium</keyword>
<sequence length="437" mass="49621">MFEVAKLKTKEKAILVGVKLPSVSRFTLEESLQELVLLTETAGGEVLQTVIQERQKLNPTFFIGKGKTNQIKSLSQRLGANILIFDDDLTPAQVYNLEKTLDIKVIDRSWLILDIFAKRARSKEAKVQVELAQLKYLLPRLTRGWTHLSRQWGGIGTKGPGETQLEMDRRRVRRKILELEKGLLKIDKERSVQRRRRESIFKVTLVGYTNVGKSTLFNQLTSSSVFVEEKLFATLDSTTRLLRVSGNGKLKETAKIVITDTIGFIRKLPQHLVASFKSTLDEVRLADLLLHVVDISHPDFLQHIAKVNQVLSELDSLDKPTIMTYNKIDKLPQAYTLNFPSASHQENGRILVSARDDIGIGDLAERIVNFAKGDWAEAWLYVGNGNSDLLPHVYKIGIVTESKFEKEGIRLRIKGKRENLQKIRKLNSELKLKFLAT</sequence>
<evidence type="ECO:0000256" key="5">
    <source>
        <dbReference type="ARBA" id="ARBA00023134"/>
    </source>
</evidence>
<evidence type="ECO:0000256" key="1">
    <source>
        <dbReference type="ARBA" id="ARBA00022490"/>
    </source>
</evidence>
<dbReference type="NCBIfam" id="TIGR03156">
    <property type="entry name" value="GTP_HflX"/>
    <property type="match status" value="1"/>
</dbReference>
<comment type="caution">
    <text evidence="10">The sequence shown here is derived from an EMBL/GenBank/DDBJ whole genome shotgun (WGS) entry which is preliminary data.</text>
</comment>
<dbReference type="InterPro" id="IPR027417">
    <property type="entry name" value="P-loop_NTPase"/>
</dbReference>
<comment type="subunit">
    <text evidence="6">Monomer. Associates with the 50S ribosomal subunit.</text>
</comment>
<dbReference type="GO" id="GO:0043022">
    <property type="term" value="F:ribosome binding"/>
    <property type="evidence" value="ECO:0007669"/>
    <property type="project" value="TreeGrafter"/>
</dbReference>
<dbReference type="Pfam" id="PF01926">
    <property type="entry name" value="MMR_HSR1"/>
    <property type="match status" value="1"/>
</dbReference>
<dbReference type="PANTHER" id="PTHR10229:SF0">
    <property type="entry name" value="GTP-BINDING PROTEIN 6-RELATED"/>
    <property type="match status" value="1"/>
</dbReference>
<comment type="function">
    <text evidence="6">GTPase that associates with the 50S ribosomal subunit and may have a role during protein synthesis or ribosome biogenesis.</text>
</comment>
<evidence type="ECO:0000256" key="3">
    <source>
        <dbReference type="ARBA" id="ARBA00022741"/>
    </source>
</evidence>
<dbReference type="Gene3D" id="3.40.50.11060">
    <property type="entry name" value="GTPase HflX, N-terminal domain"/>
    <property type="match status" value="1"/>
</dbReference>
<dbReference type="InterPro" id="IPR030394">
    <property type="entry name" value="G_HFLX_dom"/>
</dbReference>
<protein>
    <recommendedName>
        <fullName evidence="6">GTPase HflX</fullName>
    </recommendedName>
    <alternativeName>
        <fullName evidence="6">GTP-binding protein HflX</fullName>
    </alternativeName>
</protein>
<reference evidence="10 11" key="1">
    <citation type="journal article" date="2015" name="Microbiome">
        <title>Genomic resolution of linkages in carbon, nitrogen, and sulfur cycling among widespread estuary sediment bacteria.</title>
        <authorList>
            <person name="Baker B.J."/>
            <person name="Lazar C.S."/>
            <person name="Teske A.P."/>
            <person name="Dick G.J."/>
        </authorList>
    </citation>
    <scope>NUCLEOTIDE SEQUENCE [LARGE SCALE GENOMIC DNA]</scope>
    <source>
        <strain evidence="10">DG_54_3</strain>
    </source>
</reference>
<dbReference type="Gene3D" id="3.40.50.300">
    <property type="entry name" value="P-loop containing nucleotide triphosphate hydrolases"/>
    <property type="match status" value="1"/>
</dbReference>
<dbReference type="InterPro" id="IPR032305">
    <property type="entry name" value="GTP-bd_M"/>
</dbReference>
<dbReference type="PRINTS" id="PR00326">
    <property type="entry name" value="GTP1OBG"/>
</dbReference>
<dbReference type="InterPro" id="IPR006073">
    <property type="entry name" value="GTP-bd"/>
</dbReference>
<dbReference type="PIRSF" id="PIRSF006809">
    <property type="entry name" value="GTP-binding_hflX_prd"/>
    <property type="match status" value="1"/>
</dbReference>
<dbReference type="PATRIC" id="fig|1703775.3.peg.2050"/>
<dbReference type="GO" id="GO:0046872">
    <property type="term" value="F:metal ion binding"/>
    <property type="evidence" value="ECO:0007669"/>
    <property type="project" value="UniProtKB-KW"/>
</dbReference>
<dbReference type="InterPro" id="IPR042108">
    <property type="entry name" value="GTPase_HflX_N_sf"/>
</dbReference>
<evidence type="ECO:0000313" key="11">
    <source>
        <dbReference type="Proteomes" id="UP000051861"/>
    </source>
</evidence>
<keyword evidence="3 6" id="KW-0547">Nucleotide-binding</keyword>
<dbReference type="FunFam" id="3.40.50.11060:FF:000001">
    <property type="entry name" value="GTPase HflX"/>
    <property type="match status" value="1"/>
</dbReference>
<dbReference type="HAMAP" id="MF_00900">
    <property type="entry name" value="GTPase_HflX"/>
    <property type="match status" value="1"/>
</dbReference>
<keyword evidence="5 6" id="KW-0342">GTP-binding</keyword>
<feature type="binding site" evidence="7">
    <location>
        <begin position="232"/>
        <end position="236"/>
    </location>
    <ligand>
        <name>GTP</name>
        <dbReference type="ChEBI" id="CHEBI:37565"/>
    </ligand>
</feature>
<feature type="binding site" evidence="7">
    <location>
        <begin position="207"/>
        <end position="214"/>
    </location>
    <ligand>
        <name>GTP</name>
        <dbReference type="ChEBI" id="CHEBI:37565"/>
    </ligand>
</feature>
<dbReference type="Gene3D" id="6.10.250.2860">
    <property type="match status" value="1"/>
</dbReference>
<name>A0A0S7XN83_UNCSA</name>
<dbReference type="Pfam" id="PF16360">
    <property type="entry name" value="GTP-bdg_M"/>
    <property type="match status" value="1"/>
</dbReference>
<dbReference type="EMBL" id="LIZX01000209">
    <property type="protein sequence ID" value="KPJ63949.1"/>
    <property type="molecule type" value="Genomic_DNA"/>
</dbReference>
<feature type="binding site" evidence="8">
    <location>
        <position position="214"/>
    </location>
    <ligand>
        <name>Mg(2+)</name>
        <dbReference type="ChEBI" id="CHEBI:18420"/>
    </ligand>
</feature>
<dbReference type="AlphaFoldDB" id="A0A0S7XN83"/>
<dbReference type="PROSITE" id="PS51705">
    <property type="entry name" value="G_HFLX"/>
    <property type="match status" value="1"/>
</dbReference>
<dbReference type="Proteomes" id="UP000051861">
    <property type="component" value="Unassembled WGS sequence"/>
</dbReference>
<feature type="binding site" evidence="7">
    <location>
        <begin position="260"/>
        <end position="263"/>
    </location>
    <ligand>
        <name>GTP</name>
        <dbReference type="ChEBI" id="CHEBI:37565"/>
    </ligand>
</feature>
<dbReference type="GO" id="GO:0003924">
    <property type="term" value="F:GTPase activity"/>
    <property type="evidence" value="ECO:0007669"/>
    <property type="project" value="UniProtKB-UniRule"/>
</dbReference>
<dbReference type="SUPFAM" id="SSF52540">
    <property type="entry name" value="P-loop containing nucleoside triphosphate hydrolases"/>
    <property type="match status" value="1"/>
</dbReference>
<feature type="binding site" evidence="8">
    <location>
        <position position="234"/>
    </location>
    <ligand>
        <name>Mg(2+)</name>
        <dbReference type="ChEBI" id="CHEBI:18420"/>
    </ligand>
</feature>
<proteinExistence type="inferred from homology"/>
<evidence type="ECO:0000259" key="9">
    <source>
        <dbReference type="PROSITE" id="PS51705"/>
    </source>
</evidence>
<evidence type="ECO:0000313" key="10">
    <source>
        <dbReference type="EMBL" id="KPJ63949.1"/>
    </source>
</evidence>
<comment type="subcellular location">
    <subcellularLocation>
        <location evidence="6">Cytoplasm</location>
    </subcellularLocation>
    <text evidence="6">May associate with membranes.</text>
</comment>
<evidence type="ECO:0000256" key="4">
    <source>
        <dbReference type="ARBA" id="ARBA00022842"/>
    </source>
</evidence>
<feature type="binding site" evidence="7">
    <location>
        <begin position="326"/>
        <end position="329"/>
    </location>
    <ligand>
        <name>GTP</name>
        <dbReference type="ChEBI" id="CHEBI:37565"/>
    </ligand>
</feature>
<comment type="cofactor">
    <cofactor evidence="8">
        <name>Mg(2+)</name>
        <dbReference type="ChEBI" id="CHEBI:18420"/>
    </cofactor>
</comment>
<evidence type="ECO:0000256" key="2">
    <source>
        <dbReference type="ARBA" id="ARBA00022723"/>
    </source>
</evidence>